<dbReference type="SUPFAM" id="SSF56601">
    <property type="entry name" value="beta-lactamase/transpeptidase-like"/>
    <property type="match status" value="3"/>
</dbReference>
<feature type="domain" description="Beta-lactamase-related" evidence="3">
    <location>
        <begin position="44"/>
        <end position="383"/>
    </location>
</feature>
<accession>A0A8S4P385</accession>
<feature type="domain" description="Beta-lactamase-related" evidence="3">
    <location>
        <begin position="593"/>
        <end position="928"/>
    </location>
</feature>
<proteinExistence type="predicted"/>
<dbReference type="Gene3D" id="3.40.710.10">
    <property type="entry name" value="DD-peptidase/beta-lactamase superfamily"/>
    <property type="match status" value="3"/>
</dbReference>
<feature type="chain" id="PRO_5035843769" description="Beta-lactamase-related domain-containing protein" evidence="2">
    <location>
        <begin position="17"/>
        <end position="1662"/>
    </location>
</feature>
<name>A0A8S4P385_OWEFU</name>
<gene>
    <name evidence="4" type="ORF">OFUS_LOCUS14231</name>
</gene>
<keyword evidence="2" id="KW-0732">Signal</keyword>
<feature type="signal peptide" evidence="2">
    <location>
        <begin position="1"/>
        <end position="16"/>
    </location>
</feature>
<keyword evidence="5" id="KW-1185">Reference proteome</keyword>
<dbReference type="PANTHER" id="PTHR46825">
    <property type="entry name" value="D-ALANYL-D-ALANINE-CARBOXYPEPTIDASE/ENDOPEPTIDASE AMPH"/>
    <property type="match status" value="1"/>
</dbReference>
<dbReference type="EMBL" id="CAIIXF020000007">
    <property type="protein sequence ID" value="CAH1788762.1"/>
    <property type="molecule type" value="Genomic_DNA"/>
</dbReference>
<reference evidence="4" key="1">
    <citation type="submission" date="2022-03" db="EMBL/GenBank/DDBJ databases">
        <authorList>
            <person name="Martin C."/>
        </authorList>
    </citation>
    <scope>NUCLEOTIDE SEQUENCE</scope>
</reference>
<evidence type="ECO:0000313" key="5">
    <source>
        <dbReference type="Proteomes" id="UP000749559"/>
    </source>
</evidence>
<dbReference type="InterPro" id="IPR050491">
    <property type="entry name" value="AmpC-like"/>
</dbReference>
<dbReference type="InterPro" id="IPR001466">
    <property type="entry name" value="Beta-lactam-related"/>
</dbReference>
<feature type="region of interest" description="Disordered" evidence="1">
    <location>
        <begin position="542"/>
        <end position="568"/>
    </location>
</feature>
<dbReference type="InterPro" id="IPR012338">
    <property type="entry name" value="Beta-lactam/transpept-like"/>
</dbReference>
<evidence type="ECO:0000313" key="4">
    <source>
        <dbReference type="EMBL" id="CAH1788762.1"/>
    </source>
</evidence>
<organism evidence="4 5">
    <name type="scientific">Owenia fusiformis</name>
    <name type="common">Polychaete worm</name>
    <dbReference type="NCBI Taxonomy" id="6347"/>
    <lineage>
        <taxon>Eukaryota</taxon>
        <taxon>Metazoa</taxon>
        <taxon>Spiralia</taxon>
        <taxon>Lophotrochozoa</taxon>
        <taxon>Annelida</taxon>
        <taxon>Polychaeta</taxon>
        <taxon>Sedentaria</taxon>
        <taxon>Canalipalpata</taxon>
        <taxon>Sabellida</taxon>
        <taxon>Oweniida</taxon>
        <taxon>Oweniidae</taxon>
        <taxon>Owenia</taxon>
    </lineage>
</organism>
<feature type="domain" description="Beta-lactamase-related" evidence="3">
    <location>
        <begin position="1136"/>
        <end position="1473"/>
    </location>
</feature>
<sequence length="1662" mass="182643">MTIKYWIFLLFTYVSAQTNKELVINNLVPFEEYVDTPGRERETQTLQQRMEKWFVPSVSIAVINNYQIDWSDGFGLAQPSAGANDNTLYQAGTLSSFVSAIATLALSQQGRLDLEADVNTLLGPSFKIKYNDQQKDGVKLKHLLSHNGGISELEFEGYPQSISQLPTLLETLRGESPANNLPIEVEEDFLGFEGKPVRQGVEEDYSSGAYAVLQQLLKDQTGQDFKQLVQTEVLGKASMSSSTFDIKSPSNAFGVAYGYDCISERDTVVPGNWWNFPESAAQGLWTNVKDLANLVINIAGGKSSRPGSILNAATTAKMLTKQTRKGQGNPPANENGMFGIGTEVVDGQNGNTWFVNTGYSEGYCSEVIGNTDGRGLVLMSNQDCARGHFLLGEIFRAVAQVYNWQDAIGNSKIEFNKRMQVRPAPPSPQPWEGNYVIDDIQVPPLLKGILEDVVGRPITKDDLPFQNVYVTSSMIQPDKHLCSMYIYPCARPDKIGKYCTVLTIWQVTRAKLGDITFIPDGPNGYKAEFFLMPTDFGDIIGHGHRTGGAPTRGPPGGTTPSPGDRDRNKNLVIHNLLPFEHYVDTPGRTDETQNLEQRMQKWFVPGVSIAVIKDYQVDWADGFGMAQPGVSASADTLYQAGTLSSFVSSIAALSLVQKGQLNLEADVNTLLQNFKMTYNGQQKDGVKLRHILAHNGGIDIDEFDGYKQLSQLPTLMQTLNGQSPANNQKIGIMEDYLSLDPKPVGQGVEEDYSSGGFAVLQQILEDQTSQSFVDLVQNEVFGRARMVSSSFEIKSSQYGLAFGYDCVSDRDTVVEGNWWNFPESAAQGLWTNVIDLAKLVINIAGGKNSMAGSILNPSITAQMLTKQTKQGQGNPPALENGIFGLGTEVVDGQNGNTWFVNTGYSEGYCSEVIANTDGRGLVMMSNQDCARGHFLLGEIFRAVSVVYNWQDAINNPNIEFNSRMPVKPAPSFQQPWEGNYMIVDIQVPEPLKSIIEGIAGRPIKREDLPFQNIYASTTMIQPDKNLCSMYIYPCANPDKIGKYCTVLTIWQVVNAQLGDITFIPDGRGGYTAEFFLTDTEFGDTKIHATRTGSATPPPSLTTPSPIDREMNKQLVIQNLLPFEHYIHTPGRTDETQTLAQRMEKWFVPGVSIAVINNYQIDWADGFGMAQPGVPASADTIYQAGTLSSFVSAIATLSLVEQGQLDLEADVNTLLRSWKMTYNNQQKDGVKLKHLLAHNGGLTVLEFDGYQQSSRMPNLLQTLNGQSPANNEKVAVSNDLLGFGDQPLGQGEQEDYSSGGYAVLQQILEDQTNQPFKQLVQRLVLDKASMRSSTFDIKSPSNSYGIAYGYDCLSDKDTLVPGKWWNFPESAAQGLWTNVNDLANLVINVAGGKNHMPGSILNPTSTNNMLTKQTKNGQGNPPATENGMFGLGTEVVDGQNGDTWFVNTGYSEGYCSEVIANTDGRGLVVMSNQDCARGHFLLGEIFRAVSVVYNWNDAIDNTNIEFNRRIPVFPPPKTKQPWEGMYSIVDIEVPEPLKSIVEGIAGRPIKRDDLPFQNVYASTTMIQPDKALCSMYIYPCANSNKVGKYCTVLTVWQVVQAQLGDITFIKNGNGYKAEFFLTDTDFGDIKIHLTRTSQGVGAASAKSATAIFITFTLVILGFL</sequence>
<dbReference type="Proteomes" id="UP000749559">
    <property type="component" value="Unassembled WGS sequence"/>
</dbReference>
<dbReference type="PANTHER" id="PTHR46825:SF12">
    <property type="entry name" value="PENICILLIN-BINDING PROTEIN 4"/>
    <property type="match status" value="1"/>
</dbReference>
<dbReference type="OrthoDB" id="5946976at2759"/>
<evidence type="ECO:0000256" key="1">
    <source>
        <dbReference type="SAM" id="MobiDB-lite"/>
    </source>
</evidence>
<dbReference type="Pfam" id="PF00144">
    <property type="entry name" value="Beta-lactamase"/>
    <property type="match status" value="3"/>
</dbReference>
<comment type="caution">
    <text evidence="4">The sequence shown here is derived from an EMBL/GenBank/DDBJ whole genome shotgun (WGS) entry which is preliminary data.</text>
</comment>
<protein>
    <recommendedName>
        <fullName evidence="3">Beta-lactamase-related domain-containing protein</fullName>
    </recommendedName>
</protein>
<evidence type="ECO:0000256" key="2">
    <source>
        <dbReference type="SAM" id="SignalP"/>
    </source>
</evidence>
<evidence type="ECO:0000259" key="3">
    <source>
        <dbReference type="Pfam" id="PF00144"/>
    </source>
</evidence>